<keyword evidence="2" id="KW-1185">Reference proteome</keyword>
<evidence type="ECO:0000313" key="2">
    <source>
        <dbReference type="Proteomes" id="UP001234297"/>
    </source>
</evidence>
<proteinExistence type="predicted"/>
<dbReference type="EMBL" id="CM056817">
    <property type="protein sequence ID" value="KAJ8620211.1"/>
    <property type="molecule type" value="Genomic_DNA"/>
</dbReference>
<comment type="caution">
    <text evidence="1">The sequence shown here is derived from an EMBL/GenBank/DDBJ whole genome shotgun (WGS) entry which is preliminary data.</text>
</comment>
<evidence type="ECO:0000313" key="1">
    <source>
        <dbReference type="EMBL" id="KAJ8620211.1"/>
    </source>
</evidence>
<reference evidence="1 2" key="1">
    <citation type="journal article" date="2022" name="Hortic Res">
        <title>A haplotype resolved chromosomal level avocado genome allows analysis of novel avocado genes.</title>
        <authorList>
            <person name="Nath O."/>
            <person name="Fletcher S.J."/>
            <person name="Hayward A."/>
            <person name="Shaw L.M."/>
            <person name="Masouleh A.K."/>
            <person name="Furtado A."/>
            <person name="Henry R.J."/>
            <person name="Mitter N."/>
        </authorList>
    </citation>
    <scope>NUCLEOTIDE SEQUENCE [LARGE SCALE GENOMIC DNA]</scope>
    <source>
        <strain evidence="2">cv. Hass</strain>
    </source>
</reference>
<organism evidence="1 2">
    <name type="scientific">Persea americana</name>
    <name type="common">Avocado</name>
    <dbReference type="NCBI Taxonomy" id="3435"/>
    <lineage>
        <taxon>Eukaryota</taxon>
        <taxon>Viridiplantae</taxon>
        <taxon>Streptophyta</taxon>
        <taxon>Embryophyta</taxon>
        <taxon>Tracheophyta</taxon>
        <taxon>Spermatophyta</taxon>
        <taxon>Magnoliopsida</taxon>
        <taxon>Magnoliidae</taxon>
        <taxon>Laurales</taxon>
        <taxon>Lauraceae</taxon>
        <taxon>Persea</taxon>
    </lineage>
</organism>
<dbReference type="Proteomes" id="UP001234297">
    <property type="component" value="Chromosome 9"/>
</dbReference>
<accession>A0ACC2KGS1</accession>
<protein>
    <submittedName>
        <fullName evidence="1">Uncharacterized protein</fullName>
    </submittedName>
</protein>
<sequence>MGDSGMGDSCLSELHQVWNFNRNLFHQTKKDMVKDCCVTVELKKGTWSAEEDQILVSYIGRFGYDNWRTLPKRAGLLRCGKSCRFRWLNYLRPDIKRGDYSKEEEEIIDSLHKQLGNRWSAIATRLPGRTDNEIKNYWHTHLKKRKKNQAMTETRQTSTENSSSRSNKEEFQPIPVQMISEYPEHDLIFLQSSLSNFASDNGFMAKNIKESNEVVVEQFMQTETAFELGASSFQSLLAELYTPEEYSMSIFENSALQFPLSPLSMGEYECFPLQYNTEMNILCNNYEEGEMPRTI</sequence>
<name>A0ACC2KGS1_PERAE</name>
<gene>
    <name evidence="1" type="ORF">MRB53_028740</name>
</gene>